<dbReference type="GO" id="GO:0017168">
    <property type="term" value="F:5-oxoprolinase (ATP-hydrolyzing) activity"/>
    <property type="evidence" value="ECO:0007669"/>
    <property type="project" value="TreeGrafter"/>
</dbReference>
<sequence>MFNPISLEIFNNLFSAICEEMGVVLCKSSFSTNIKERRDFSCALFDGRGEMVAQAEHLPVHLASMSLSVKEAIKAVEMRDGDTVILNDPFQGGTHLPDITIVTPFFYKAMKKPVFYVANRAHHSDVGGMSPGSMSNNATEIYQEGVRIPPVKIVQAGIINKDVISIITANVRTPEEREWDIVAQISANTIGKQRLLELCDKYGKNEVIKYSAELQDYSDRIMRSVIRKIPDGKYSFSDFLDDDGITGTPVRIKVGINIKGSRVHVDFSGSSKQVKGCVNAVYAVTVSCVFYVFRCLINSDVPANSGCLRAVSINAPDGSVVNATMPSAVSSGNVETSQRIVDVVFGALSKAIPSKIPAASSGTMNNIAIGGYDKSRGQSFTYYETIAGGMGARPDRNGLDAIHTHMTNTLNTPVEAIEHNYPFRIKRYQVRPQSGGMGKFRGGYGIIRDFEFLDTASVSILSDRRKSSPYGLRSGKKGRVGKNILISKGKKHNLPSKTTVNVKKGDVISICTPGGGGYGR</sequence>
<dbReference type="Pfam" id="PF02538">
    <property type="entry name" value="Hydantoinase_B"/>
    <property type="match status" value="1"/>
</dbReference>
<evidence type="ECO:0000259" key="1">
    <source>
        <dbReference type="Pfam" id="PF02538"/>
    </source>
</evidence>
<protein>
    <recommendedName>
        <fullName evidence="1">Hydantoinase B/oxoprolinase domain-containing protein</fullName>
    </recommendedName>
</protein>
<dbReference type="InterPro" id="IPR003692">
    <property type="entry name" value="Hydantoinase_B"/>
</dbReference>
<comment type="caution">
    <text evidence="2">The sequence shown here is derived from an EMBL/GenBank/DDBJ whole genome shotgun (WGS) entry which is preliminary data.</text>
</comment>
<dbReference type="GO" id="GO:0006749">
    <property type="term" value="P:glutathione metabolic process"/>
    <property type="evidence" value="ECO:0007669"/>
    <property type="project" value="TreeGrafter"/>
</dbReference>
<evidence type="ECO:0000313" key="3">
    <source>
        <dbReference type="Proteomes" id="UP000722750"/>
    </source>
</evidence>
<dbReference type="GO" id="GO:0005829">
    <property type="term" value="C:cytosol"/>
    <property type="evidence" value="ECO:0007669"/>
    <property type="project" value="TreeGrafter"/>
</dbReference>
<organism evidence="2 3">
    <name type="scientific">Candidatus Scalindua arabica</name>
    <dbReference type="NCBI Taxonomy" id="1127984"/>
    <lineage>
        <taxon>Bacteria</taxon>
        <taxon>Pseudomonadati</taxon>
        <taxon>Planctomycetota</taxon>
        <taxon>Candidatus Brocadiia</taxon>
        <taxon>Candidatus Brocadiales</taxon>
        <taxon>Candidatus Scalinduaceae</taxon>
        <taxon>Candidatus Scalindua</taxon>
    </lineage>
</organism>
<evidence type="ECO:0000313" key="2">
    <source>
        <dbReference type="EMBL" id="MBS1259157.1"/>
    </source>
</evidence>
<proteinExistence type="predicted"/>
<dbReference type="InterPro" id="IPR045079">
    <property type="entry name" value="Oxoprolinase-like"/>
</dbReference>
<reference evidence="2" key="1">
    <citation type="journal article" date="2021" name="ISME J.">
        <title>Fine-scale metabolic discontinuity in a stratified prokaryote microbiome of a Red Sea deep halocline.</title>
        <authorList>
            <person name="Michoud G."/>
            <person name="Ngugi D.K."/>
            <person name="Barozzi A."/>
            <person name="Merlino G."/>
            <person name="Calleja M.L."/>
            <person name="Delgado-Huertas A."/>
            <person name="Moran X.A.G."/>
            <person name="Daffonchio D."/>
        </authorList>
    </citation>
    <scope>NUCLEOTIDE SEQUENCE</scope>
    <source>
        <strain evidence="2">SuakinDeep_MAG55_1</strain>
    </source>
</reference>
<gene>
    <name evidence="2" type="ORF">MAG551_02224</name>
</gene>
<name>A0A942A6J1_9BACT</name>
<dbReference type="AlphaFoldDB" id="A0A942A6J1"/>
<dbReference type="PANTHER" id="PTHR11365:SF23">
    <property type="entry name" value="HYPOTHETICAL 5-OXOPROLINASE (EUROFUNG)-RELATED"/>
    <property type="match status" value="1"/>
</dbReference>
<accession>A0A942A6J1</accession>
<feature type="domain" description="Hydantoinase B/oxoprolinase" evidence="1">
    <location>
        <begin position="3"/>
        <end position="519"/>
    </location>
</feature>
<dbReference type="Proteomes" id="UP000722750">
    <property type="component" value="Unassembled WGS sequence"/>
</dbReference>
<dbReference type="EMBL" id="JAANXD010000082">
    <property type="protein sequence ID" value="MBS1259157.1"/>
    <property type="molecule type" value="Genomic_DNA"/>
</dbReference>
<dbReference type="PANTHER" id="PTHR11365">
    <property type="entry name" value="5-OXOPROLINASE RELATED"/>
    <property type="match status" value="1"/>
</dbReference>